<evidence type="ECO:0000256" key="1">
    <source>
        <dbReference type="SAM" id="SignalP"/>
    </source>
</evidence>
<dbReference type="EMBL" id="LDWY01000013">
    <property type="protein sequence ID" value="PHY92094.1"/>
    <property type="molecule type" value="Genomic_DNA"/>
</dbReference>
<organism evidence="2 3">
    <name type="scientific">Campylobacter vulpis</name>
    <dbReference type="NCBI Taxonomy" id="1655500"/>
    <lineage>
        <taxon>Bacteria</taxon>
        <taxon>Pseudomonadati</taxon>
        <taxon>Campylobacterota</taxon>
        <taxon>Epsilonproteobacteria</taxon>
        <taxon>Campylobacterales</taxon>
        <taxon>Campylobacteraceae</taxon>
        <taxon>Campylobacter</taxon>
    </lineage>
</organism>
<feature type="signal peptide" evidence="1">
    <location>
        <begin position="1"/>
        <end position="20"/>
    </location>
</feature>
<proteinExistence type="predicted"/>
<comment type="caution">
    <text evidence="2">The sequence shown here is derived from an EMBL/GenBank/DDBJ whole genome shotgun (WGS) entry which is preliminary data.</text>
</comment>
<evidence type="ECO:0000313" key="3">
    <source>
        <dbReference type="Proteomes" id="UP000237472"/>
    </source>
</evidence>
<feature type="non-terminal residue" evidence="2">
    <location>
        <position position="643"/>
    </location>
</feature>
<name>A0A2G4R6D4_9BACT</name>
<dbReference type="AlphaFoldDB" id="A0A2G4R6D4"/>
<feature type="non-terminal residue" evidence="2">
    <location>
        <position position="1"/>
    </location>
</feature>
<dbReference type="RefSeq" id="WP_180753164.1">
    <property type="nucleotide sequence ID" value="NZ_LDWY01000013.1"/>
</dbReference>
<keyword evidence="1" id="KW-0732">Signal</keyword>
<gene>
    <name evidence="2" type="ORF">AA994_01260</name>
</gene>
<dbReference type="Proteomes" id="UP000237472">
    <property type="component" value="Unassembled WGS sequence"/>
</dbReference>
<evidence type="ECO:0008006" key="4">
    <source>
        <dbReference type="Google" id="ProtNLM"/>
    </source>
</evidence>
<reference evidence="3" key="1">
    <citation type="submission" date="2015-06" db="EMBL/GenBank/DDBJ databases">
        <authorList>
            <person name="Parisi A."/>
            <person name="Chiara M."/>
            <person name="Florio D."/>
            <person name="Miccolupo A."/>
            <person name="Manzari C."/>
            <person name="Mion D."/>
            <person name="Caruso M."/>
            <person name="D'erchia A.M."/>
            <person name="Zanoni R."/>
        </authorList>
    </citation>
    <scope>NUCLEOTIDE SEQUENCE [LARGE SCALE GENOMIC DNA]</scope>
    <source>
        <strain evidence="3">73/13</strain>
    </source>
</reference>
<sequence>SKKPLLSLACIFALACYSQANWVINTSDTANTTNSIDATISNNITLNNKNSAVYTITSGSGQMGSLTINDGVTISSNKNDGKGIIINGGTQVNNITNNGTINAHGQGIEVNRNARVETITIGATGILSSTNRRAIIVNTGGQVNHIDVQGNITGGRGVFNSGTIGVNGTGTSSPNGIKVTGNITSTSESAAALGNGGTINGGIDIQSGTLTGGRNATQWRSYYISVYNHKMLNGSIKVGENATLMGGIANANPYGQSGVAVLNGNIEVAGKIYTDSRASQYDIFNIYATINGNIIIKDTATLNNGIWNQGVINGKIEVDGTINTQGGHSGVYNQRNSTVSQGIVIKENAKIKTKVTNRGTISANGIEVKGQVGGAVDNQRGTITGDVKIESTGKVEGGIHNSGTIKGKIENQGKNAVNIYNIQGGVITQGITNKGTATIRNQGKIHQGIINDGGTLTVINDFRRDENAADGYRAVGEIGKTTSGVHIENKNRGQLYINAWYFNKEDYATNEERKANALLVDGDYANITIGDSFINTKGLDVDKTYNSYSLIADKDGNIVGDKVNNGQGIDVNKLHSVSGIYSFENFGGKGQYRANINRDELSGRTLAQSIIYSQRIRNVNLSRILREATTQVFVSGKESEVNA</sequence>
<feature type="chain" id="PRO_5013734113" description="Autotransporter outer membrane beta-barrel domain-containing protein" evidence="1">
    <location>
        <begin position="21"/>
        <end position="643"/>
    </location>
</feature>
<protein>
    <recommendedName>
        <fullName evidence="4">Autotransporter outer membrane beta-barrel domain-containing protein</fullName>
    </recommendedName>
</protein>
<accession>A0A2G4R6D4</accession>
<evidence type="ECO:0000313" key="2">
    <source>
        <dbReference type="EMBL" id="PHY92094.1"/>
    </source>
</evidence>